<reference evidence="5 6" key="1">
    <citation type="submission" date="2016-11" db="EMBL/GenBank/DDBJ databases">
        <title>Mixed transmission modes and dynamic genome evolution in an obligate animal-bacterial symbiosis.</title>
        <authorList>
            <person name="Russell S.L."/>
            <person name="Corbett-Detig R.B."/>
            <person name="Cavanaugh C.M."/>
        </authorList>
    </citation>
    <scope>NUCLEOTIDE SEQUENCE [LARGE SCALE GENOMIC DNA]</scope>
    <source>
        <strain evidence="5">Sveles-Q1</strain>
    </source>
</reference>
<organism evidence="5 6">
    <name type="scientific">Solemya pervernicosa gill symbiont</name>
    <dbReference type="NCBI Taxonomy" id="642797"/>
    <lineage>
        <taxon>Bacteria</taxon>
        <taxon>Pseudomonadati</taxon>
        <taxon>Pseudomonadota</taxon>
        <taxon>Gammaproteobacteria</taxon>
        <taxon>sulfur-oxidizing symbionts</taxon>
    </lineage>
</organism>
<evidence type="ECO:0000256" key="2">
    <source>
        <dbReference type="ARBA" id="ARBA00023004"/>
    </source>
</evidence>
<keyword evidence="1" id="KW-0479">Metal-binding</keyword>
<dbReference type="Gene3D" id="1.10.1060.10">
    <property type="entry name" value="Alpha-helical ferredoxin"/>
    <property type="match status" value="1"/>
</dbReference>
<evidence type="ECO:0000313" key="5">
    <source>
        <dbReference type="EMBL" id="OOZ40214.1"/>
    </source>
</evidence>
<dbReference type="InterPro" id="IPR017896">
    <property type="entry name" value="4Fe4S_Fe-S-bd"/>
</dbReference>
<dbReference type="Pfam" id="PF17179">
    <property type="entry name" value="Fer4_22"/>
    <property type="match status" value="1"/>
</dbReference>
<proteinExistence type="predicted"/>
<keyword evidence="2" id="KW-0408">Iron</keyword>
<dbReference type="Proteomes" id="UP000191110">
    <property type="component" value="Unassembled WGS sequence"/>
</dbReference>
<evidence type="ECO:0000256" key="3">
    <source>
        <dbReference type="ARBA" id="ARBA00023014"/>
    </source>
</evidence>
<dbReference type="GO" id="GO:0051536">
    <property type="term" value="F:iron-sulfur cluster binding"/>
    <property type="evidence" value="ECO:0007669"/>
    <property type="project" value="UniProtKB-KW"/>
</dbReference>
<dbReference type="RefSeq" id="WP_078483668.1">
    <property type="nucleotide sequence ID" value="NZ_MPRL01000030.1"/>
</dbReference>
<evidence type="ECO:0000256" key="1">
    <source>
        <dbReference type="ARBA" id="ARBA00022723"/>
    </source>
</evidence>
<dbReference type="PANTHER" id="PTHR40447:SF1">
    <property type="entry name" value="ANAEROBIC SULFITE REDUCTASE SUBUNIT A"/>
    <property type="match status" value="1"/>
</dbReference>
<dbReference type="EMBL" id="MPRL01000030">
    <property type="protein sequence ID" value="OOZ40214.1"/>
    <property type="molecule type" value="Genomic_DNA"/>
</dbReference>
<gene>
    <name evidence="5" type="ORF">BOW53_08570</name>
</gene>
<evidence type="ECO:0000313" key="6">
    <source>
        <dbReference type="Proteomes" id="UP000191110"/>
    </source>
</evidence>
<dbReference type="InterPro" id="IPR017900">
    <property type="entry name" value="4Fe4S_Fe_S_CS"/>
</dbReference>
<keyword evidence="3" id="KW-0411">Iron-sulfur</keyword>
<protein>
    <submittedName>
        <fullName evidence="5">Sulfite reductase subunit A</fullName>
    </submittedName>
</protein>
<dbReference type="OrthoDB" id="9795302at2"/>
<feature type="domain" description="4Fe-4S ferredoxin-type" evidence="4">
    <location>
        <begin position="333"/>
        <end position="361"/>
    </location>
</feature>
<feature type="domain" description="4Fe-4S ferredoxin-type" evidence="4">
    <location>
        <begin position="254"/>
        <end position="285"/>
    </location>
</feature>
<dbReference type="InterPro" id="IPR009051">
    <property type="entry name" value="Helical_ferredxn"/>
</dbReference>
<dbReference type="PROSITE" id="PS00198">
    <property type="entry name" value="4FE4S_FER_1"/>
    <property type="match status" value="2"/>
</dbReference>
<comment type="caution">
    <text evidence="5">The sequence shown here is derived from an EMBL/GenBank/DDBJ whole genome shotgun (WGS) entry which is preliminary data.</text>
</comment>
<keyword evidence="6" id="KW-1185">Reference proteome</keyword>
<dbReference type="GO" id="GO:0046872">
    <property type="term" value="F:metal ion binding"/>
    <property type="evidence" value="ECO:0007669"/>
    <property type="project" value="UniProtKB-KW"/>
</dbReference>
<dbReference type="PANTHER" id="PTHR40447">
    <property type="entry name" value="ANAEROBIC SULFITE REDUCTASE SUBUNIT A"/>
    <property type="match status" value="1"/>
</dbReference>
<name>A0A1T2L572_9GAMM</name>
<sequence>MDRIDYHGYLPREQLPELLLLLVQAEYQLLAAQEESGAMLYKPLAAGQPLPTAIGDEQGPGHYRLVERFDRRNFAWANGPQALKPMLFAPQEPLWRYQRDNTGELQFTSSEPQLEPTAVIGVRACDLAAMKIHDQHFLEQESPDLHYQRRRESLFIIAVDCSHPSASCFCVSTGDGPEVEHSYDLALTELEEGFLLRGGSVAGHALLSQLALEKVTDDQRYLAHQQHESAVARQQRALPKLDLQRRLFANLHHQHWQAVAERCLSCGNCTSVCPTCFCHREFDQGALDGSSGEHLREWESCFSEGHSYIHGLHVRSEPKFRYRQWLTHKLGSWHEQYGRSGCVGCGRCISWCPVGIDLTEEVEIICGEGSHD</sequence>
<dbReference type="AlphaFoldDB" id="A0A1T2L572"/>
<evidence type="ECO:0000259" key="4">
    <source>
        <dbReference type="PROSITE" id="PS51379"/>
    </source>
</evidence>
<dbReference type="SUPFAM" id="SSF46548">
    <property type="entry name" value="alpha-helical ferredoxin"/>
    <property type="match status" value="1"/>
</dbReference>
<dbReference type="PROSITE" id="PS51379">
    <property type="entry name" value="4FE4S_FER_2"/>
    <property type="match status" value="2"/>
</dbReference>
<accession>A0A1T2L572</accession>